<dbReference type="Pfam" id="PF01385">
    <property type="entry name" value="OrfB_IS605"/>
    <property type="match status" value="1"/>
</dbReference>
<feature type="domain" description="Probable transposase IS891/IS1136/IS1341" evidence="5">
    <location>
        <begin position="190"/>
        <end position="299"/>
    </location>
</feature>
<evidence type="ECO:0000313" key="7">
    <source>
        <dbReference type="EMBL" id="MDC2826899.1"/>
    </source>
</evidence>
<dbReference type="GO" id="GO:0032196">
    <property type="term" value="P:transposition"/>
    <property type="evidence" value="ECO:0007669"/>
    <property type="project" value="UniProtKB-KW"/>
</dbReference>
<dbReference type="GO" id="GO:0003677">
    <property type="term" value="F:DNA binding"/>
    <property type="evidence" value="ECO:0007669"/>
    <property type="project" value="UniProtKB-KW"/>
</dbReference>
<dbReference type="Pfam" id="PF07282">
    <property type="entry name" value="Cas12f1-like_TNB"/>
    <property type="match status" value="1"/>
</dbReference>
<evidence type="ECO:0000256" key="4">
    <source>
        <dbReference type="ARBA" id="ARBA00023172"/>
    </source>
</evidence>
<gene>
    <name evidence="7" type="ORF">PO158_01130</name>
</gene>
<organism evidence="7 8">
    <name type="scientific">Limosilactobacillus mucosae</name>
    <name type="common">Lactobacillus mucosae</name>
    <dbReference type="NCBI Taxonomy" id="97478"/>
    <lineage>
        <taxon>Bacteria</taxon>
        <taxon>Bacillati</taxon>
        <taxon>Bacillota</taxon>
        <taxon>Bacilli</taxon>
        <taxon>Lactobacillales</taxon>
        <taxon>Lactobacillaceae</taxon>
        <taxon>Limosilactobacillus</taxon>
    </lineage>
</organism>
<dbReference type="InterPro" id="IPR001959">
    <property type="entry name" value="Transposase"/>
</dbReference>
<evidence type="ECO:0000313" key="8">
    <source>
        <dbReference type="Proteomes" id="UP001218021"/>
    </source>
</evidence>
<dbReference type="AlphaFoldDB" id="A0AAJ1HNV9"/>
<dbReference type="NCBIfam" id="NF040570">
    <property type="entry name" value="guided_TnpB"/>
    <property type="match status" value="1"/>
</dbReference>
<feature type="domain" description="Cas12f1-like TNB" evidence="6">
    <location>
        <begin position="323"/>
        <end position="390"/>
    </location>
</feature>
<keyword evidence="2" id="KW-0815">Transposition</keyword>
<accession>A0AAJ1HNV9</accession>
<name>A0AAJ1HNV9_LIMMU</name>
<comment type="similarity">
    <text evidence="1">In the C-terminal section; belongs to the transposase 35 family.</text>
</comment>
<proteinExistence type="inferred from homology"/>
<evidence type="ECO:0000259" key="6">
    <source>
        <dbReference type="Pfam" id="PF07282"/>
    </source>
</evidence>
<evidence type="ECO:0000256" key="2">
    <source>
        <dbReference type="ARBA" id="ARBA00022578"/>
    </source>
</evidence>
<dbReference type="Proteomes" id="UP001218021">
    <property type="component" value="Unassembled WGS sequence"/>
</dbReference>
<comment type="caution">
    <text evidence="7">The sequence shown here is derived from an EMBL/GenBank/DDBJ whole genome shotgun (WGS) entry which is preliminary data.</text>
</comment>
<protein>
    <submittedName>
        <fullName evidence="7">Transposase</fullName>
    </submittedName>
</protein>
<evidence type="ECO:0000256" key="1">
    <source>
        <dbReference type="ARBA" id="ARBA00008761"/>
    </source>
</evidence>
<dbReference type="EMBL" id="JAQOND010000005">
    <property type="protein sequence ID" value="MDC2826899.1"/>
    <property type="molecule type" value="Genomic_DNA"/>
</dbReference>
<dbReference type="RefSeq" id="WP_272208214.1">
    <property type="nucleotide sequence ID" value="NZ_JAQOMX010000015.1"/>
</dbReference>
<evidence type="ECO:0000259" key="5">
    <source>
        <dbReference type="Pfam" id="PF01385"/>
    </source>
</evidence>
<evidence type="ECO:0000256" key="3">
    <source>
        <dbReference type="ARBA" id="ARBA00023125"/>
    </source>
</evidence>
<reference evidence="7" key="1">
    <citation type="submission" date="2023-01" db="EMBL/GenBank/DDBJ databases">
        <title>Genome analysis of 13 Lactobacillus isolated from gut of wild boar.</title>
        <authorList>
            <person name="Papp P."/>
            <person name="Libisch B."/>
            <person name="Nagy T."/>
            <person name="Olasz F."/>
        </authorList>
    </citation>
    <scope>NUCLEOTIDE SEQUENCE</scope>
    <source>
        <strain evidence="7">F108</strain>
    </source>
</reference>
<dbReference type="GO" id="GO:0006310">
    <property type="term" value="P:DNA recombination"/>
    <property type="evidence" value="ECO:0007669"/>
    <property type="project" value="UniProtKB-KW"/>
</dbReference>
<keyword evidence="4" id="KW-0233">DNA recombination</keyword>
<dbReference type="InterPro" id="IPR010095">
    <property type="entry name" value="Cas12f1-like_TNB"/>
</dbReference>
<dbReference type="NCBIfam" id="TIGR01766">
    <property type="entry name" value="IS200/IS605 family accessory protein TnpB-like domain"/>
    <property type="match status" value="1"/>
</dbReference>
<keyword evidence="3" id="KW-0238">DNA-binding</keyword>
<sequence>MEQTLTAKVRLYPTAEQAKMFKAVTKEYQRLCNIVSQWVFDQHFKVNQKKFQKEMYHPLRAESPALNSLMVQSTYRTVEARYKTVRTQLSQHPYRYNTGKKNKNGEEIWKSVNRTLEWLWKPIHFKRPQADYVRNSNYSFVKKGTLLSLNVLGQRIKVPFNDRYTQSWFDQKAKLGTAKLVCLKGHWFLHIPVTFDTDDWQASDNQHIVGIDRGLRQVMTVYDEQDKTKFFSGRAIAYKRKKFAYLRAKLQSAGTKSAKRHLKKMAQRENRWMSDVNHRLSKTLVNHYGKNTLFVLEDLTNVSFDEKNQSNRDRNRDLHSWSFYDLQTKLTYKAKSQRSQVLIVSAKYTSQRCPKCGQTRKANRNHALHLYQCKHCGFTTNDDRVGAMNLYDLGKRYLSGEEKPKYTLNNVTD</sequence>